<evidence type="ECO:0000313" key="2">
    <source>
        <dbReference type="Proteomes" id="UP000003656"/>
    </source>
</evidence>
<name>D1NTK6_9BIFI</name>
<dbReference type="AlphaFoldDB" id="D1NTK6"/>
<comment type="caution">
    <text evidence="1">The sequence shown here is derived from an EMBL/GenBank/DDBJ whole genome shotgun (WGS) entry which is preliminary data.</text>
</comment>
<reference evidence="1 2" key="1">
    <citation type="submission" date="2009-11" db="EMBL/GenBank/DDBJ databases">
        <authorList>
            <person name="Weinstock G."/>
            <person name="Sodergren E."/>
            <person name="Clifton S."/>
            <person name="Fulton L."/>
            <person name="Fulton B."/>
            <person name="Courtney L."/>
            <person name="Fronick C."/>
            <person name="Harrison M."/>
            <person name="Strong C."/>
            <person name="Farmer C."/>
            <person name="Delahaunty K."/>
            <person name="Markovic C."/>
            <person name="Hall O."/>
            <person name="Minx P."/>
            <person name="Tomlinson C."/>
            <person name="Mitreva M."/>
            <person name="Nelson J."/>
            <person name="Hou S."/>
            <person name="Wollam A."/>
            <person name="Pepin K.H."/>
            <person name="Johnson M."/>
            <person name="Bhonagiri V."/>
            <person name="Nash W.E."/>
            <person name="Warren W."/>
            <person name="Chinwalla A."/>
            <person name="Mardis E.R."/>
            <person name="Wilson R.K."/>
        </authorList>
    </citation>
    <scope>NUCLEOTIDE SEQUENCE [LARGE SCALE GENOMIC DNA]</scope>
    <source>
        <strain evidence="1 2">DSM 20093</strain>
    </source>
</reference>
<dbReference type="Proteomes" id="UP000003656">
    <property type="component" value="Unassembled WGS sequence"/>
</dbReference>
<protein>
    <submittedName>
        <fullName evidence="1">Uncharacterized protein</fullName>
    </submittedName>
</protein>
<sequence length="42" mass="4832">MVWLVSMALCRVIVGLAIFYEQHAAIWLFYRSSCLVVNIDSI</sequence>
<proteinExistence type="predicted"/>
<dbReference type="STRING" id="561180.BIFGAL_03164"/>
<accession>D1NTK6</accession>
<gene>
    <name evidence="1" type="ORF">BIFGAL_03164</name>
</gene>
<organism evidence="1 2">
    <name type="scientific">Bifidobacterium gallicum DSM 20093 = LMG 11596</name>
    <dbReference type="NCBI Taxonomy" id="561180"/>
    <lineage>
        <taxon>Bacteria</taxon>
        <taxon>Bacillati</taxon>
        <taxon>Actinomycetota</taxon>
        <taxon>Actinomycetes</taxon>
        <taxon>Bifidobacteriales</taxon>
        <taxon>Bifidobacteriaceae</taxon>
        <taxon>Bifidobacterium</taxon>
    </lineage>
</organism>
<dbReference type="EMBL" id="ABXB03000002">
    <property type="protein sequence ID" value="EFA23060.1"/>
    <property type="molecule type" value="Genomic_DNA"/>
</dbReference>
<evidence type="ECO:0000313" key="1">
    <source>
        <dbReference type="EMBL" id="EFA23060.1"/>
    </source>
</evidence>